<sequence length="81" mass="9140">MTHSFDHKRMGDSCFSVTDKQCSRKSGSRGIGGQRSWPPEVLQRDDPDQGYDAQDSCQTVEHPFACRHVDFQIVHGMVDTV</sequence>
<reference evidence="2" key="1">
    <citation type="submission" date="2019-05" db="EMBL/GenBank/DDBJ databases">
        <authorList>
            <consortium name="Pathogen Informatics"/>
        </authorList>
    </citation>
    <scope>NUCLEOTIDE SEQUENCE [LARGE SCALE GENOMIC DNA]</scope>
    <source>
        <strain evidence="2">NCTC12965</strain>
    </source>
</reference>
<proteinExistence type="predicted"/>
<feature type="compositionally biased region" description="Basic and acidic residues" evidence="1">
    <location>
        <begin position="1"/>
        <end position="11"/>
    </location>
</feature>
<organism evidence="2">
    <name type="scientific">Serratia fonticola</name>
    <dbReference type="NCBI Taxonomy" id="47917"/>
    <lineage>
        <taxon>Bacteria</taxon>
        <taxon>Pseudomonadati</taxon>
        <taxon>Pseudomonadota</taxon>
        <taxon>Gammaproteobacteria</taxon>
        <taxon>Enterobacterales</taxon>
        <taxon>Yersiniaceae</taxon>
        <taxon>Serratia</taxon>
    </lineage>
</organism>
<dbReference type="AlphaFoldDB" id="A0A4U9W1A4"/>
<name>A0A4U9W1A4_SERFO</name>
<gene>
    <name evidence="2" type="ORF">NCTC12965_06118</name>
</gene>
<dbReference type="EMBL" id="CABEEZ010000123">
    <property type="protein sequence ID" value="VTR51201.1"/>
    <property type="molecule type" value="Genomic_DNA"/>
</dbReference>
<evidence type="ECO:0000256" key="1">
    <source>
        <dbReference type="SAM" id="MobiDB-lite"/>
    </source>
</evidence>
<feature type="region of interest" description="Disordered" evidence="1">
    <location>
        <begin position="1"/>
        <end position="54"/>
    </location>
</feature>
<protein>
    <submittedName>
        <fullName evidence="2">Uncharacterized protein</fullName>
    </submittedName>
</protein>
<accession>A0A4U9W1A4</accession>
<evidence type="ECO:0000313" key="2">
    <source>
        <dbReference type="EMBL" id="VTR51201.1"/>
    </source>
</evidence>